<evidence type="ECO:0000313" key="3">
    <source>
        <dbReference type="Proteomes" id="UP000325385"/>
    </source>
</evidence>
<dbReference type="SUPFAM" id="SSF53254">
    <property type="entry name" value="Phosphoglycerate mutase-like"/>
    <property type="match status" value="1"/>
</dbReference>
<evidence type="ECO:0000313" key="2">
    <source>
        <dbReference type="EMBL" id="QFI62806.1"/>
    </source>
</evidence>
<dbReference type="Gene3D" id="3.40.50.1240">
    <property type="entry name" value="Phosphoglycerate mutase-like"/>
    <property type="match status" value="1"/>
</dbReference>
<sequence length="171" mass="18229">MKMNIRLSILFFAMFALAACVTSNAPSATERIPLQGERSIFVTRHMQKAAGEDPVLNPEGLAAAEQLADLLASRDIKGIFATATRRAMETAAPLSARIGVPIATYNPRDPDSLAAAVSQVKGDVLIVGHSNTVPQLVASFGGHPLPEMTEQDYGTVFRIDANGSVRLIILD</sequence>
<dbReference type="InterPro" id="IPR013078">
    <property type="entry name" value="His_Pase_superF_clade-1"/>
</dbReference>
<accession>A0A5P6NA07</accession>
<name>A0A5P6NA07_9SPHN</name>
<keyword evidence="1" id="KW-0732">Signal</keyword>
<dbReference type="EMBL" id="CP032228">
    <property type="protein sequence ID" value="QFI62806.1"/>
    <property type="molecule type" value="Genomic_DNA"/>
</dbReference>
<evidence type="ECO:0008006" key="4">
    <source>
        <dbReference type="Google" id="ProtNLM"/>
    </source>
</evidence>
<evidence type="ECO:0000256" key="1">
    <source>
        <dbReference type="SAM" id="SignalP"/>
    </source>
</evidence>
<feature type="signal peptide" evidence="1">
    <location>
        <begin position="1"/>
        <end position="18"/>
    </location>
</feature>
<dbReference type="CDD" id="cd07067">
    <property type="entry name" value="HP_PGM_like"/>
    <property type="match status" value="1"/>
</dbReference>
<dbReference type="InterPro" id="IPR029033">
    <property type="entry name" value="His_PPase_superfam"/>
</dbReference>
<organism evidence="2 3">
    <name type="scientific">Qipengyuania flava</name>
    <dbReference type="NCBI Taxonomy" id="192812"/>
    <lineage>
        <taxon>Bacteria</taxon>
        <taxon>Pseudomonadati</taxon>
        <taxon>Pseudomonadota</taxon>
        <taxon>Alphaproteobacteria</taxon>
        <taxon>Sphingomonadales</taxon>
        <taxon>Erythrobacteraceae</taxon>
        <taxon>Qipengyuania</taxon>
    </lineage>
</organism>
<gene>
    <name evidence="2" type="ORF">D0Y83_05595</name>
</gene>
<dbReference type="AlphaFoldDB" id="A0A5P6NA07"/>
<dbReference type="Pfam" id="PF00300">
    <property type="entry name" value="His_Phos_1"/>
    <property type="match status" value="1"/>
</dbReference>
<dbReference type="Proteomes" id="UP000325385">
    <property type="component" value="Chromosome"/>
</dbReference>
<protein>
    <recommendedName>
        <fullName evidence="4">Histidine phosphatase family protein</fullName>
    </recommendedName>
</protein>
<reference evidence="3" key="1">
    <citation type="submission" date="2018-09" db="EMBL/GenBank/DDBJ databases">
        <title>Nocardia yunnanensis sp. nov., an actinomycete isolated from a soil sample.</title>
        <authorList>
            <person name="Zhang J."/>
        </authorList>
    </citation>
    <scope>NUCLEOTIDE SEQUENCE [LARGE SCALE GENOMIC DNA]</scope>
    <source>
        <strain evidence="3">21-3</strain>
    </source>
</reference>
<feature type="chain" id="PRO_5024834595" description="Histidine phosphatase family protein" evidence="1">
    <location>
        <begin position="19"/>
        <end position="171"/>
    </location>
</feature>
<dbReference type="PROSITE" id="PS51257">
    <property type="entry name" value="PROKAR_LIPOPROTEIN"/>
    <property type="match status" value="1"/>
</dbReference>
<proteinExistence type="predicted"/>